<gene>
    <name evidence="1" type="ORF">Pla22_41450</name>
</gene>
<dbReference type="RefSeq" id="WP_146516434.1">
    <property type="nucleotide sequence ID" value="NZ_SJPI01000002.1"/>
</dbReference>
<reference evidence="1 2" key="1">
    <citation type="submission" date="2019-02" db="EMBL/GenBank/DDBJ databases">
        <title>Deep-cultivation of Planctomycetes and their phenomic and genomic characterization uncovers novel biology.</title>
        <authorList>
            <person name="Wiegand S."/>
            <person name="Jogler M."/>
            <person name="Boedeker C."/>
            <person name="Pinto D."/>
            <person name="Vollmers J."/>
            <person name="Rivas-Marin E."/>
            <person name="Kohn T."/>
            <person name="Peeters S.H."/>
            <person name="Heuer A."/>
            <person name="Rast P."/>
            <person name="Oberbeckmann S."/>
            <person name="Bunk B."/>
            <person name="Jeske O."/>
            <person name="Meyerdierks A."/>
            <person name="Storesund J.E."/>
            <person name="Kallscheuer N."/>
            <person name="Luecker S."/>
            <person name="Lage O.M."/>
            <person name="Pohl T."/>
            <person name="Merkel B.J."/>
            <person name="Hornburger P."/>
            <person name="Mueller R.-W."/>
            <person name="Bruemmer F."/>
            <person name="Labrenz M."/>
            <person name="Spormann A.M."/>
            <person name="Op Den Camp H."/>
            <person name="Overmann J."/>
            <person name="Amann R."/>
            <person name="Jetten M.S.M."/>
            <person name="Mascher T."/>
            <person name="Medema M.H."/>
            <person name="Devos D.P."/>
            <person name="Kaster A.-K."/>
            <person name="Ovreas L."/>
            <person name="Rohde M."/>
            <person name="Galperin M.Y."/>
            <person name="Jogler C."/>
        </authorList>
    </citation>
    <scope>NUCLEOTIDE SEQUENCE [LARGE SCALE GENOMIC DNA]</scope>
    <source>
        <strain evidence="1 2">Pla22</strain>
    </source>
</reference>
<evidence type="ECO:0008006" key="3">
    <source>
        <dbReference type="Google" id="ProtNLM"/>
    </source>
</evidence>
<dbReference type="Proteomes" id="UP000316598">
    <property type="component" value="Unassembled WGS sequence"/>
</dbReference>
<dbReference type="OrthoDB" id="5242510at2"/>
<dbReference type="AlphaFoldDB" id="A0A5C5WKV5"/>
<comment type="caution">
    <text evidence="1">The sequence shown here is derived from an EMBL/GenBank/DDBJ whole genome shotgun (WGS) entry which is preliminary data.</text>
</comment>
<sequence>MIFPLKKPVFEHQFGIRAIADDEPLLAHDEFFEDHVILKRLLINDDPQNYVALTPGCLESVVETTRWIRNQSDSLLDRADEPITDFVTAAIGVQEDIVICQGEDDFAVMAGVVCFPSGWSIAEKIGLPLSEVHGPVPGFASAMAESTRTLMDRLKVGRPVSRTNWGVRASARWDQSPKHSASFAREAEKITCDNAGHRCHFRVERQTLSRLERTGDIVFTIHTMQCPVVDLTAEQQRILLGVLTTCPAETLTYKGISVFGDRLCGWLRAEPGKSA</sequence>
<dbReference type="InterPro" id="IPR021848">
    <property type="entry name" value="HODM_asu-like"/>
</dbReference>
<evidence type="ECO:0000313" key="2">
    <source>
        <dbReference type="Proteomes" id="UP000316598"/>
    </source>
</evidence>
<dbReference type="Pfam" id="PF11927">
    <property type="entry name" value="HODM_asu-like"/>
    <property type="match status" value="1"/>
</dbReference>
<proteinExistence type="predicted"/>
<accession>A0A5C5WKV5</accession>
<protein>
    <recommendedName>
        <fullName evidence="3">DUF3445 domain-containing protein</fullName>
    </recommendedName>
</protein>
<keyword evidence="2" id="KW-1185">Reference proteome</keyword>
<organism evidence="1 2">
    <name type="scientific">Rubripirellula amarantea</name>
    <dbReference type="NCBI Taxonomy" id="2527999"/>
    <lineage>
        <taxon>Bacteria</taxon>
        <taxon>Pseudomonadati</taxon>
        <taxon>Planctomycetota</taxon>
        <taxon>Planctomycetia</taxon>
        <taxon>Pirellulales</taxon>
        <taxon>Pirellulaceae</taxon>
        <taxon>Rubripirellula</taxon>
    </lineage>
</organism>
<dbReference type="EMBL" id="SJPI01000002">
    <property type="protein sequence ID" value="TWT51368.1"/>
    <property type="molecule type" value="Genomic_DNA"/>
</dbReference>
<name>A0A5C5WKV5_9BACT</name>
<evidence type="ECO:0000313" key="1">
    <source>
        <dbReference type="EMBL" id="TWT51368.1"/>
    </source>
</evidence>